<dbReference type="GO" id="GO:0008270">
    <property type="term" value="F:zinc ion binding"/>
    <property type="evidence" value="ECO:0007669"/>
    <property type="project" value="InterPro"/>
</dbReference>
<organism evidence="16 17">
    <name type="scientific">Tilletiopsis washingtonensis</name>
    <dbReference type="NCBI Taxonomy" id="58919"/>
    <lineage>
        <taxon>Eukaryota</taxon>
        <taxon>Fungi</taxon>
        <taxon>Dikarya</taxon>
        <taxon>Basidiomycota</taxon>
        <taxon>Ustilaginomycotina</taxon>
        <taxon>Exobasidiomycetes</taxon>
        <taxon>Entylomatales</taxon>
        <taxon>Entylomatales incertae sedis</taxon>
        <taxon>Tilletiopsis</taxon>
    </lineage>
</organism>
<dbReference type="EC" id="3.4.24.-" evidence="13"/>
<comment type="cofactor">
    <cofactor evidence="12">
        <name>Zn(2+)</name>
        <dbReference type="ChEBI" id="CHEBI:29105"/>
    </cofactor>
    <text evidence="12">Binds 1 zinc ion per subunit.</text>
</comment>
<evidence type="ECO:0000256" key="9">
    <source>
        <dbReference type="ARBA" id="ARBA00023049"/>
    </source>
</evidence>
<keyword evidence="9 13" id="KW-0482">Metalloprotease</keyword>
<dbReference type="InterPro" id="IPR027268">
    <property type="entry name" value="Peptidase_M4/M1_CTD_sf"/>
</dbReference>
<dbReference type="EMBL" id="KZ819284">
    <property type="protein sequence ID" value="PWO00825.1"/>
    <property type="molecule type" value="Genomic_DNA"/>
</dbReference>
<dbReference type="Pfam" id="PF02128">
    <property type="entry name" value="Peptidase_M36"/>
    <property type="match status" value="1"/>
</dbReference>
<evidence type="ECO:0000256" key="7">
    <source>
        <dbReference type="ARBA" id="ARBA00022801"/>
    </source>
</evidence>
<dbReference type="CDD" id="cd09596">
    <property type="entry name" value="M36"/>
    <property type="match status" value="1"/>
</dbReference>
<evidence type="ECO:0000313" key="16">
    <source>
        <dbReference type="EMBL" id="PWO00825.1"/>
    </source>
</evidence>
<proteinExistence type="inferred from homology"/>
<evidence type="ECO:0000256" key="1">
    <source>
        <dbReference type="ARBA" id="ARBA00004613"/>
    </source>
</evidence>
<feature type="binding site" evidence="12">
    <location>
        <position position="595"/>
    </location>
    <ligand>
        <name>Zn(2+)</name>
        <dbReference type="ChEBI" id="CHEBI:29105"/>
        <note>catalytic</note>
    </ligand>
</feature>
<dbReference type="SUPFAM" id="SSF55486">
    <property type="entry name" value="Metalloproteases ('zincins'), catalytic domain"/>
    <property type="match status" value="1"/>
</dbReference>
<comment type="similarity">
    <text evidence="2 13">Belongs to the peptidase M36 family.</text>
</comment>
<dbReference type="OrthoDB" id="3227768at2759"/>
<reference evidence="16 17" key="1">
    <citation type="journal article" date="2018" name="Mol. Biol. Evol.">
        <title>Broad Genomic Sampling Reveals a Smut Pathogenic Ancestry of the Fungal Clade Ustilaginomycotina.</title>
        <authorList>
            <person name="Kijpornyongpan T."/>
            <person name="Mondo S.J."/>
            <person name="Barry K."/>
            <person name="Sandor L."/>
            <person name="Lee J."/>
            <person name="Lipzen A."/>
            <person name="Pangilinan J."/>
            <person name="LaButti K."/>
            <person name="Hainaut M."/>
            <person name="Henrissat B."/>
            <person name="Grigoriev I.V."/>
            <person name="Spatafora J.W."/>
            <person name="Aime M.C."/>
        </authorList>
    </citation>
    <scope>NUCLEOTIDE SEQUENCE [LARGE SCALE GENOMIC DNA]</scope>
    <source>
        <strain evidence="16 17">MCA 4186</strain>
    </source>
</reference>
<feature type="active site" evidence="11">
    <location>
        <position position="592"/>
    </location>
</feature>
<accession>A0A316ZIH4</accession>
<feature type="domain" description="FTP" evidence="15">
    <location>
        <begin position="127"/>
        <end position="177"/>
    </location>
</feature>
<keyword evidence="4 13" id="KW-0645">Protease</keyword>
<keyword evidence="7 13" id="KW-0378">Hydrolase</keyword>
<dbReference type="GO" id="GO:0005615">
    <property type="term" value="C:extracellular space"/>
    <property type="evidence" value="ECO:0007669"/>
    <property type="project" value="InterPro"/>
</dbReference>
<evidence type="ECO:0000256" key="2">
    <source>
        <dbReference type="ARBA" id="ARBA00006006"/>
    </source>
</evidence>
<dbReference type="PANTHER" id="PTHR33478:SF1">
    <property type="entry name" value="EXTRACELLULAR METALLOPROTEINASE MEP"/>
    <property type="match status" value="1"/>
</dbReference>
<feature type="binding site" evidence="12">
    <location>
        <position position="591"/>
    </location>
    <ligand>
        <name>Zn(2+)</name>
        <dbReference type="ChEBI" id="CHEBI:29105"/>
        <note>catalytic</note>
    </ligand>
</feature>
<keyword evidence="10 13" id="KW-0865">Zymogen</keyword>
<evidence type="ECO:0000256" key="3">
    <source>
        <dbReference type="ARBA" id="ARBA00022525"/>
    </source>
</evidence>
<evidence type="ECO:0000313" key="17">
    <source>
        <dbReference type="Proteomes" id="UP000245946"/>
    </source>
</evidence>
<dbReference type="PANTHER" id="PTHR33478">
    <property type="entry name" value="EXTRACELLULAR METALLOPROTEINASE MEP"/>
    <property type="match status" value="1"/>
</dbReference>
<keyword evidence="8 12" id="KW-0862">Zinc</keyword>
<feature type="compositionally biased region" description="Polar residues" evidence="14">
    <location>
        <begin position="429"/>
        <end position="439"/>
    </location>
</feature>
<dbReference type="InterPro" id="IPR050371">
    <property type="entry name" value="Fungal_virulence_M36"/>
</dbReference>
<evidence type="ECO:0000256" key="13">
    <source>
        <dbReference type="RuleBase" id="RU364017"/>
    </source>
</evidence>
<name>A0A316ZIH4_9BASI</name>
<evidence type="ECO:0000259" key="15">
    <source>
        <dbReference type="Pfam" id="PF07504"/>
    </source>
</evidence>
<dbReference type="PRINTS" id="PR00999">
    <property type="entry name" value="FUNGALYSIN"/>
</dbReference>
<sequence>MARATFAAARLCALVQLALAVAALSLVPSAAAANSHVEALSAAQQAAAHSHRRSLNFGVSHDAQLHSAATAHSAEHASLFGGATTLLHAVPEHITEPYAVATHLAELALRPTSWRAAIANKKRNSSFRVREDSYTDAESGLTYVYLKQVINGIEVADGDMNVVVDVHGRPLSYSSSFYTGELPDEAQLAQTSSSEAGVHQCLSRRSQVVFGVSGGASPCATAAPAAHLASDARHAALRFVAAASPDAALVSTLSGVLGSPAALDEAAASISEQRASAPRAHHSSHAVELRNVPGSTGAVLAYKVYTHDGRGGLRLAWRLNVPMDAPQASNFYEATVDVVTGDVLSANDWVKDMTISRPQQLTAPDFGPLEHPVAEMAADVQASADKQTKPPLYRVLKWGLNDPTEGNRTTEEGVHDSRASPYGWHTVPGHSSNKTYTSTNGNNVKASAFGAGMDDWQHTKSAEGKVVDGALLFNSTFGWRAANHEHAVLDPAKYADASVTNLFYSLNSYHDLLHRYGFDAPAGNFEEADNPAGGRGGDAIIAYAQSSAGINNADFTTPPDGSAPRVRMYKWRTVANATDRDGDFEAGVIIHEMTHGLSTRLTGGPSDSSCLGWGEGGMMGEGWGDILATIIRRKSPTRDIYPMGSWVSHNKAGIRKYPYSTNLTTSPETYETLNGMWEPHAGGEVWAAVLYQLEEGLRARHGWHPDLFPPPPHASQKTKDEFWLSDEDVKKTLPLEAGGKRASKRRIPRHGNTLAVQLIIDAMKLQPCRPTFLSARDALLTADRALTGGNNTCLLWNRFADRGLGVSARVIGQTPWGGGIRHNDKSVPNGCEKSHL</sequence>
<dbReference type="GeneID" id="37272469"/>
<evidence type="ECO:0000256" key="4">
    <source>
        <dbReference type="ARBA" id="ARBA00022670"/>
    </source>
</evidence>
<dbReference type="Gene3D" id="1.10.390.10">
    <property type="entry name" value="Neutral Protease Domain 2"/>
    <property type="match status" value="1"/>
</dbReference>
<dbReference type="InterPro" id="IPR001842">
    <property type="entry name" value="Peptidase_M36"/>
</dbReference>
<gene>
    <name evidence="16" type="ORF">FA09DRAFT_358183</name>
</gene>
<feature type="chain" id="PRO_5016191384" description="Extracellular metalloproteinase" evidence="13">
    <location>
        <begin position="33"/>
        <end position="836"/>
    </location>
</feature>
<protein>
    <recommendedName>
        <fullName evidence="13">Extracellular metalloproteinase</fullName>
        <ecNumber evidence="13">3.4.24.-</ecNumber>
    </recommendedName>
    <alternativeName>
        <fullName evidence="13">Fungalysin</fullName>
    </alternativeName>
</protein>
<feature type="signal peptide" evidence="13">
    <location>
        <begin position="1"/>
        <end position="32"/>
    </location>
</feature>
<dbReference type="GO" id="GO:0004222">
    <property type="term" value="F:metalloendopeptidase activity"/>
    <property type="evidence" value="ECO:0007669"/>
    <property type="project" value="InterPro"/>
</dbReference>
<dbReference type="Gene3D" id="3.10.170.10">
    <property type="match status" value="1"/>
</dbReference>
<evidence type="ECO:0000256" key="5">
    <source>
        <dbReference type="ARBA" id="ARBA00022723"/>
    </source>
</evidence>
<evidence type="ECO:0000256" key="8">
    <source>
        <dbReference type="ARBA" id="ARBA00022833"/>
    </source>
</evidence>
<evidence type="ECO:0000256" key="11">
    <source>
        <dbReference type="PIRSR" id="PIRSR601842-1"/>
    </source>
</evidence>
<dbReference type="AlphaFoldDB" id="A0A316ZIH4"/>
<keyword evidence="17" id="KW-1185">Reference proteome</keyword>
<feature type="binding site" evidence="12">
    <location>
        <position position="621"/>
    </location>
    <ligand>
        <name>Zn(2+)</name>
        <dbReference type="ChEBI" id="CHEBI:29105"/>
        <note>catalytic</note>
    </ligand>
</feature>
<dbReference type="Pfam" id="PF07504">
    <property type="entry name" value="FTP"/>
    <property type="match status" value="1"/>
</dbReference>
<feature type="region of interest" description="Disordered" evidence="14">
    <location>
        <begin position="404"/>
        <end position="439"/>
    </location>
</feature>
<evidence type="ECO:0000256" key="6">
    <source>
        <dbReference type="ARBA" id="ARBA00022729"/>
    </source>
</evidence>
<dbReference type="RefSeq" id="XP_025601103.1">
    <property type="nucleotide sequence ID" value="XM_025744925.1"/>
</dbReference>
<keyword evidence="5 12" id="KW-0479">Metal-binding</keyword>
<evidence type="ECO:0000256" key="14">
    <source>
        <dbReference type="SAM" id="MobiDB-lite"/>
    </source>
</evidence>
<feature type="region of interest" description="Disordered" evidence="14">
    <location>
        <begin position="817"/>
        <end position="836"/>
    </location>
</feature>
<keyword evidence="6 13" id="KW-0732">Signal</keyword>
<dbReference type="Proteomes" id="UP000245946">
    <property type="component" value="Unassembled WGS sequence"/>
</dbReference>
<dbReference type="GO" id="GO:0006508">
    <property type="term" value="P:proteolysis"/>
    <property type="evidence" value="ECO:0007669"/>
    <property type="project" value="UniProtKB-KW"/>
</dbReference>
<comment type="subcellular location">
    <subcellularLocation>
        <location evidence="1 13">Secreted</location>
    </subcellularLocation>
</comment>
<keyword evidence="3 13" id="KW-0964">Secreted</keyword>
<dbReference type="STRING" id="58919.A0A316ZIH4"/>
<feature type="compositionally biased region" description="Basic and acidic residues" evidence="14">
    <location>
        <begin position="408"/>
        <end position="418"/>
    </location>
</feature>
<evidence type="ECO:0000256" key="12">
    <source>
        <dbReference type="PIRSR" id="PIRSR601842-2"/>
    </source>
</evidence>
<evidence type="ECO:0000256" key="10">
    <source>
        <dbReference type="ARBA" id="ARBA00023145"/>
    </source>
</evidence>
<dbReference type="InterPro" id="IPR011096">
    <property type="entry name" value="FTP_domain"/>
</dbReference>